<sequence length="321" mass="36808">MGRKEIQKIKDMHGNIVTHKQEILHSIKLFYQELYTSKPQGIKTDIRKVINQGSKEIPEITEEEIISALRDMKNKRAAGDDGLVIESIQEGGPEIIKALNVLFNKCIEEEITPSQWNNATIIIVHKKEYGKKFDSVLHQKLAEILRITGVDDGNLLIITQLYWNQTAEIRVDGGTSDEVEIRKGIRQGVYYPHSTSAPRRYSVRALRMVSKSIVPQLTIFASQMIRSYWLATFYTFRTCWTASVNMQYGLHINVNRTKLVFSKTPGKNVLRINNKVLEHVSSIKYLGALVNDACDPKTEILAKIEQAYFCFHKNLFQPREI</sequence>
<evidence type="ECO:0000313" key="2">
    <source>
        <dbReference type="RefSeq" id="XP_030746598.1"/>
    </source>
</evidence>
<dbReference type="KEGG" id="soy:115875318"/>
<name>A0A6J2X5Z7_SITOR</name>
<organism evidence="1 2">
    <name type="scientific">Sitophilus oryzae</name>
    <name type="common">Rice weevil</name>
    <name type="synonym">Curculio oryzae</name>
    <dbReference type="NCBI Taxonomy" id="7048"/>
    <lineage>
        <taxon>Eukaryota</taxon>
        <taxon>Metazoa</taxon>
        <taxon>Ecdysozoa</taxon>
        <taxon>Arthropoda</taxon>
        <taxon>Hexapoda</taxon>
        <taxon>Insecta</taxon>
        <taxon>Pterygota</taxon>
        <taxon>Neoptera</taxon>
        <taxon>Endopterygota</taxon>
        <taxon>Coleoptera</taxon>
        <taxon>Polyphaga</taxon>
        <taxon>Cucujiformia</taxon>
        <taxon>Curculionidae</taxon>
        <taxon>Dryophthorinae</taxon>
        <taxon>Sitophilus</taxon>
    </lineage>
</organism>
<accession>A0A6J2X5Z7</accession>
<dbReference type="PANTHER" id="PTHR31635">
    <property type="entry name" value="REVERSE TRANSCRIPTASE DOMAIN-CONTAINING PROTEIN-RELATED"/>
    <property type="match status" value="1"/>
</dbReference>
<proteinExistence type="predicted"/>
<dbReference type="Proteomes" id="UP000504635">
    <property type="component" value="Unplaced"/>
</dbReference>
<reference evidence="2" key="1">
    <citation type="submission" date="2025-08" db="UniProtKB">
        <authorList>
            <consortium name="RefSeq"/>
        </authorList>
    </citation>
    <scope>IDENTIFICATION</scope>
    <source>
        <tissue evidence="2">Gonads</tissue>
    </source>
</reference>
<dbReference type="PANTHER" id="PTHR31635:SF196">
    <property type="entry name" value="REVERSE TRANSCRIPTASE DOMAIN-CONTAINING PROTEIN-RELATED"/>
    <property type="match status" value="1"/>
</dbReference>
<dbReference type="InParanoid" id="A0A6J2X5Z7"/>
<dbReference type="AlphaFoldDB" id="A0A6J2X5Z7"/>
<gene>
    <name evidence="2" type="primary">LOC115875318</name>
</gene>
<dbReference type="OrthoDB" id="425681at2759"/>
<keyword evidence="1" id="KW-1185">Reference proteome</keyword>
<evidence type="ECO:0000313" key="1">
    <source>
        <dbReference type="Proteomes" id="UP000504635"/>
    </source>
</evidence>
<protein>
    <submittedName>
        <fullName evidence="2">Uncharacterized protein LOC115875318</fullName>
    </submittedName>
</protein>
<dbReference type="RefSeq" id="XP_030746598.1">
    <property type="nucleotide sequence ID" value="XM_030890738.1"/>
</dbReference>
<dbReference type="GeneID" id="115875318"/>